<dbReference type="SUPFAM" id="SSF56519">
    <property type="entry name" value="Penicillin binding protein dimerisation domain"/>
    <property type="match status" value="1"/>
</dbReference>
<dbReference type="InterPro" id="IPR050515">
    <property type="entry name" value="Beta-lactam/transpept"/>
</dbReference>
<dbReference type="InterPro" id="IPR001460">
    <property type="entry name" value="PCN-bd_Tpept"/>
</dbReference>
<evidence type="ECO:0000256" key="4">
    <source>
        <dbReference type="ARBA" id="ARBA00022519"/>
    </source>
</evidence>
<sequence>MGSRRASKNPHAEAEQFRRRAALGFLAVALALGGLAAWYFRLQVLQHDDYATRSEANRIRPRPVVPARGMIYDRQGRLLAENVPAFRLDVVPDKAGDTEKLLAELGRLIRLDEDDIERFRRERKAGRGFRPITLKLRLTDEEMAAFAVNRWRFPGVEMEPYLTRHYPYGELFAHVIGYVGRIDEKDLETLGEGGSALTHIGKTGIERAYEDVLRGKVGYEQIETNVQGRALRTVGRVPARPGADLRLSIDAELQRATVAAFGDLEGTAVAMDPRTGEILALVSLPSYDPNLFVNGISHADYRALMDNPSRPQFNRAVLGGVAPGSTLKPFLALAGLDSGVRRPEDRTLSTGMFYLPGTSRGWGDSHRGGHGWTDARKSIADSVNTYYYQLALDMGIERIERFLVHYGFGQPSGIDLVGESSGILPTPAWKMKQRKERWYPGDTVNISIGQGDWKVTPLQMVRATGALADEGRLRRPRLVEARRDRFDAPWAPLPGGEPERISERPDNLRVVREGMEMTVHGPGGTARAIGVGAPYRIAGKTGTAQVVSRRGTSAVDPRSLPMHLRHRALFIGFAPAEDPQIAVAVAVEGGGYGGSTAAPIARKIFDAWLLGKLPDGLEPLDGAPQPASCSEGGAGCAPLDAAGQPGEGTPSAGAGGDAAAVPAAPVASRRTPALASDRNPAGNSFGSWIRRQPHLLRQATPAAGGGSGDGRRGDNGTDNGTGTQVSPAPPAGPGGDAPAAPASPGPAPDQEGGDP</sequence>
<comment type="pathway">
    <text evidence="14">Cell wall biogenesis; peptidoglycan biosynthesis.</text>
</comment>
<dbReference type="OrthoDB" id="9766847at2"/>
<evidence type="ECO:0000256" key="10">
    <source>
        <dbReference type="ARBA" id="ARBA00022984"/>
    </source>
</evidence>
<dbReference type="GO" id="GO:0008360">
    <property type="term" value="P:regulation of cell shape"/>
    <property type="evidence" value="ECO:0007669"/>
    <property type="project" value="UniProtKB-KW"/>
</dbReference>
<name>A0A562E898_9GAMM</name>
<comment type="similarity">
    <text evidence="14">Belongs to the transpeptidase family. MrdA subfamily.</text>
</comment>
<evidence type="ECO:0000313" key="18">
    <source>
        <dbReference type="EMBL" id="TWH17828.1"/>
    </source>
</evidence>
<dbReference type="InterPro" id="IPR005311">
    <property type="entry name" value="PBP_dimer"/>
</dbReference>
<dbReference type="InterPro" id="IPR036138">
    <property type="entry name" value="PBP_dimer_sf"/>
</dbReference>
<evidence type="ECO:0000259" key="16">
    <source>
        <dbReference type="Pfam" id="PF00905"/>
    </source>
</evidence>
<dbReference type="AlphaFoldDB" id="A0A562E898"/>
<gene>
    <name evidence="14" type="primary">mrdA</name>
    <name evidence="18" type="ORF">L613_000100000510</name>
</gene>
<keyword evidence="3 14" id="KW-1003">Cell membrane</keyword>
<dbReference type="EMBL" id="VLJS01000001">
    <property type="protein sequence ID" value="TWH17828.1"/>
    <property type="molecule type" value="Genomic_DNA"/>
</dbReference>
<feature type="active site" description="Acyl-ester intermediate" evidence="14">
    <location>
        <position position="325"/>
    </location>
</feature>
<evidence type="ECO:0000256" key="6">
    <source>
        <dbReference type="ARBA" id="ARBA00022670"/>
    </source>
</evidence>
<keyword evidence="19" id="KW-1185">Reference proteome</keyword>
<evidence type="ECO:0000256" key="13">
    <source>
        <dbReference type="ARBA" id="ARBA00023316"/>
    </source>
</evidence>
<dbReference type="InterPro" id="IPR017790">
    <property type="entry name" value="Penicillin-binding_protein_2"/>
</dbReference>
<feature type="region of interest" description="Disordered" evidence="15">
    <location>
        <begin position="619"/>
        <end position="755"/>
    </location>
</feature>
<keyword evidence="7 14" id="KW-0812">Transmembrane</keyword>
<evidence type="ECO:0000256" key="15">
    <source>
        <dbReference type="SAM" id="MobiDB-lite"/>
    </source>
</evidence>
<evidence type="ECO:0000256" key="9">
    <source>
        <dbReference type="ARBA" id="ARBA00022960"/>
    </source>
</evidence>
<dbReference type="Gene3D" id="3.90.1310.10">
    <property type="entry name" value="Penicillin-binding protein 2a (Domain 2)"/>
    <property type="match status" value="1"/>
</dbReference>
<dbReference type="Pfam" id="PF03717">
    <property type="entry name" value="PBP_dimer"/>
    <property type="match status" value="1"/>
</dbReference>
<comment type="function">
    <text evidence="14">Catalyzes cross-linking of the peptidoglycan cell wall.</text>
</comment>
<evidence type="ECO:0000256" key="8">
    <source>
        <dbReference type="ARBA" id="ARBA00022801"/>
    </source>
</evidence>
<comment type="subcellular location">
    <subcellularLocation>
        <location evidence="14">Cell inner membrane</location>
        <topology evidence="14">Single-pass membrane protein</topology>
    </subcellularLocation>
    <subcellularLocation>
        <location evidence="2">Cell membrane</location>
    </subcellularLocation>
    <subcellularLocation>
        <location evidence="1">Membrane</location>
        <topology evidence="1">Single-pass membrane protein</topology>
    </subcellularLocation>
</comment>
<dbReference type="InterPro" id="IPR012338">
    <property type="entry name" value="Beta-lactam/transpept-like"/>
</dbReference>
<keyword evidence="4 14" id="KW-0997">Cell inner membrane</keyword>
<proteinExistence type="inferred from homology"/>
<dbReference type="GO" id="GO:0008658">
    <property type="term" value="F:penicillin binding"/>
    <property type="evidence" value="ECO:0007669"/>
    <property type="project" value="UniProtKB-UniRule"/>
</dbReference>
<organism evidence="18 19">
    <name type="scientific">Pseudoxanthomonas taiwanensis J19</name>
    <dbReference type="NCBI Taxonomy" id="935569"/>
    <lineage>
        <taxon>Bacteria</taxon>
        <taxon>Pseudomonadati</taxon>
        <taxon>Pseudomonadota</taxon>
        <taxon>Gammaproteobacteria</taxon>
        <taxon>Lysobacterales</taxon>
        <taxon>Lysobacteraceae</taxon>
        <taxon>Pseudoxanthomonas</taxon>
    </lineage>
</organism>
<feature type="domain" description="Penicillin-binding protein transpeptidase" evidence="16">
    <location>
        <begin position="266"/>
        <end position="605"/>
    </location>
</feature>
<keyword evidence="11 14" id="KW-1133">Transmembrane helix</keyword>
<keyword evidence="12 14" id="KW-0472">Membrane</keyword>
<feature type="compositionally biased region" description="Low complexity" evidence="15">
    <location>
        <begin position="648"/>
        <end position="673"/>
    </location>
</feature>
<evidence type="ECO:0000256" key="5">
    <source>
        <dbReference type="ARBA" id="ARBA00022645"/>
    </source>
</evidence>
<evidence type="ECO:0000256" key="11">
    <source>
        <dbReference type="ARBA" id="ARBA00022989"/>
    </source>
</evidence>
<evidence type="ECO:0000313" key="19">
    <source>
        <dbReference type="Proteomes" id="UP000321583"/>
    </source>
</evidence>
<dbReference type="PANTHER" id="PTHR30627:SF2">
    <property type="entry name" value="PEPTIDOGLYCAN D,D-TRANSPEPTIDASE MRDA"/>
    <property type="match status" value="1"/>
</dbReference>
<dbReference type="NCBIfam" id="TIGR03423">
    <property type="entry name" value="pbp2_mrdA"/>
    <property type="match status" value="1"/>
</dbReference>
<keyword evidence="9 14" id="KW-0133">Cell shape</keyword>
<keyword evidence="10 14" id="KW-0573">Peptidoglycan synthesis</keyword>
<evidence type="ECO:0000259" key="17">
    <source>
        <dbReference type="Pfam" id="PF03717"/>
    </source>
</evidence>
<dbReference type="GO" id="GO:0009252">
    <property type="term" value="P:peptidoglycan biosynthetic process"/>
    <property type="evidence" value="ECO:0007669"/>
    <property type="project" value="UniProtKB-UniRule"/>
</dbReference>
<dbReference type="GO" id="GO:0006508">
    <property type="term" value="P:proteolysis"/>
    <property type="evidence" value="ECO:0007669"/>
    <property type="project" value="UniProtKB-KW"/>
</dbReference>
<evidence type="ECO:0000256" key="3">
    <source>
        <dbReference type="ARBA" id="ARBA00022475"/>
    </source>
</evidence>
<dbReference type="HAMAP" id="MF_02081">
    <property type="entry name" value="MrdA_transpept"/>
    <property type="match status" value="1"/>
</dbReference>
<keyword evidence="8 14" id="KW-0378">Hydrolase</keyword>
<dbReference type="Pfam" id="PF00905">
    <property type="entry name" value="Transpeptidase"/>
    <property type="match status" value="1"/>
</dbReference>
<reference evidence="18 19" key="1">
    <citation type="submission" date="2019-07" db="EMBL/GenBank/DDBJ databases">
        <title>Genome sequencing of lignin-degrading bacterial isolates.</title>
        <authorList>
            <person name="Gladden J."/>
        </authorList>
    </citation>
    <scope>NUCLEOTIDE SEQUENCE [LARGE SCALE GENOMIC DNA]</scope>
    <source>
        <strain evidence="18 19">J19</strain>
    </source>
</reference>
<evidence type="ECO:0000256" key="2">
    <source>
        <dbReference type="ARBA" id="ARBA00004236"/>
    </source>
</evidence>
<dbReference type="GO" id="GO:0005886">
    <property type="term" value="C:plasma membrane"/>
    <property type="evidence" value="ECO:0007669"/>
    <property type="project" value="UniProtKB-SubCell"/>
</dbReference>
<dbReference type="Proteomes" id="UP000321583">
    <property type="component" value="Unassembled WGS sequence"/>
</dbReference>
<protein>
    <recommendedName>
        <fullName evidence="14">Peptidoglycan D,D-transpeptidase MrdA</fullName>
        <ecNumber evidence="14">3.4.16.4</ecNumber>
    </recommendedName>
    <alternativeName>
        <fullName evidence="14">Penicillin-binding protein 2</fullName>
        <shortName evidence="14">PBP-2</shortName>
    </alternativeName>
</protein>
<comment type="caution">
    <text evidence="18">The sequence shown here is derived from an EMBL/GenBank/DDBJ whole genome shotgun (WGS) entry which is preliminary data.</text>
</comment>
<comment type="catalytic activity">
    <reaction evidence="14">
        <text>Preferential cleavage: (Ac)2-L-Lys-D-Ala-|-D-Ala. Also transpeptidation of peptidyl-alanyl moieties that are N-acyl substituents of D-alanine.</text>
        <dbReference type="EC" id="3.4.16.4"/>
    </reaction>
</comment>
<accession>A0A562E898</accession>
<dbReference type="GO" id="GO:0071972">
    <property type="term" value="F:peptidoglycan L,D-transpeptidase activity"/>
    <property type="evidence" value="ECO:0007669"/>
    <property type="project" value="TreeGrafter"/>
</dbReference>
<feature type="transmembrane region" description="Helical" evidence="14">
    <location>
        <begin position="21"/>
        <end position="40"/>
    </location>
</feature>
<keyword evidence="13 14" id="KW-0961">Cell wall biogenesis/degradation</keyword>
<dbReference type="SUPFAM" id="SSF56601">
    <property type="entry name" value="beta-lactamase/transpeptidase-like"/>
    <property type="match status" value="1"/>
</dbReference>
<dbReference type="UniPathway" id="UPA00219"/>
<evidence type="ECO:0000256" key="14">
    <source>
        <dbReference type="HAMAP-Rule" id="MF_02081"/>
    </source>
</evidence>
<dbReference type="Gene3D" id="3.30.1390.30">
    <property type="entry name" value="Penicillin-binding protein 2a, domain 3"/>
    <property type="match status" value="1"/>
</dbReference>
<dbReference type="GO" id="GO:0071555">
    <property type="term" value="P:cell wall organization"/>
    <property type="evidence" value="ECO:0007669"/>
    <property type="project" value="UniProtKB-KW"/>
</dbReference>
<dbReference type="PANTHER" id="PTHR30627">
    <property type="entry name" value="PEPTIDOGLYCAN D,D-TRANSPEPTIDASE"/>
    <property type="match status" value="1"/>
</dbReference>
<dbReference type="GO" id="GO:0009002">
    <property type="term" value="F:serine-type D-Ala-D-Ala carboxypeptidase activity"/>
    <property type="evidence" value="ECO:0007669"/>
    <property type="project" value="UniProtKB-UniRule"/>
</dbReference>
<dbReference type="Gene3D" id="3.40.710.10">
    <property type="entry name" value="DD-peptidase/beta-lactamase superfamily"/>
    <property type="match status" value="1"/>
</dbReference>
<feature type="domain" description="Penicillin-binding protein dimerisation" evidence="17">
    <location>
        <begin position="65"/>
        <end position="233"/>
    </location>
</feature>
<keyword evidence="5 14" id="KW-0121">Carboxypeptidase</keyword>
<keyword evidence="6 14" id="KW-0645">Protease</keyword>
<evidence type="ECO:0000256" key="12">
    <source>
        <dbReference type="ARBA" id="ARBA00023136"/>
    </source>
</evidence>
<evidence type="ECO:0000256" key="1">
    <source>
        <dbReference type="ARBA" id="ARBA00004167"/>
    </source>
</evidence>
<evidence type="ECO:0000256" key="7">
    <source>
        <dbReference type="ARBA" id="ARBA00022692"/>
    </source>
</evidence>
<dbReference type="EC" id="3.4.16.4" evidence="14"/>
<comment type="caution">
    <text evidence="14">Lacks conserved residue(s) required for the propagation of feature annotation.</text>
</comment>